<feature type="region of interest" description="Disordered" evidence="1">
    <location>
        <begin position="14"/>
        <end position="41"/>
    </location>
</feature>
<dbReference type="AlphaFoldDB" id="A0AA37L4N9"/>
<dbReference type="EMBL" id="BQXU01000004">
    <property type="protein sequence ID" value="GKT41921.1"/>
    <property type="molecule type" value="Genomic_DNA"/>
</dbReference>
<dbReference type="Proteomes" id="UP001055115">
    <property type="component" value="Unassembled WGS sequence"/>
</dbReference>
<feature type="compositionally biased region" description="Polar residues" evidence="1">
    <location>
        <begin position="20"/>
        <end position="41"/>
    </location>
</feature>
<feature type="compositionally biased region" description="Polar residues" evidence="1">
    <location>
        <begin position="82"/>
        <end position="104"/>
    </location>
</feature>
<evidence type="ECO:0000256" key="1">
    <source>
        <dbReference type="SAM" id="MobiDB-lite"/>
    </source>
</evidence>
<keyword evidence="3" id="KW-1185">Reference proteome</keyword>
<dbReference type="RefSeq" id="XP_049124271.1">
    <property type="nucleotide sequence ID" value="XM_049268314.1"/>
</dbReference>
<sequence length="145" mass="16180">MEVDQNEIYYFLDRHHNSKRSGSNPPAYQTTQRGLSSGQGQVLSEDDLFDFCFDWNLYTQDYKDNSDPPLIMADGTPLSLHDSGSTTETSSIRTPETLPSNPESPLTDYGPPASEDYDNDDLVPAGINELTNPHDPSYEEEATVE</sequence>
<name>A0AA37L4N9_9PEZI</name>
<feature type="region of interest" description="Disordered" evidence="1">
    <location>
        <begin position="63"/>
        <end position="145"/>
    </location>
</feature>
<reference evidence="2 3" key="1">
    <citation type="submission" date="2022-03" db="EMBL/GenBank/DDBJ databases">
        <title>Genome data of Colletotrichum spp.</title>
        <authorList>
            <person name="Utami Y.D."/>
            <person name="Hiruma K."/>
        </authorList>
    </citation>
    <scope>NUCLEOTIDE SEQUENCE [LARGE SCALE GENOMIC DNA]</scope>
    <source>
        <strain evidence="2 3">MAFF 239500</strain>
    </source>
</reference>
<accession>A0AA37L4N9</accession>
<dbReference type="GeneID" id="73322904"/>
<evidence type="ECO:0000313" key="3">
    <source>
        <dbReference type="Proteomes" id="UP001055115"/>
    </source>
</evidence>
<evidence type="ECO:0000313" key="2">
    <source>
        <dbReference type="EMBL" id="GKT41921.1"/>
    </source>
</evidence>
<gene>
    <name evidence="2" type="ORF">ColSpa_02102</name>
</gene>
<organism evidence="2 3">
    <name type="scientific">Colletotrichum spaethianum</name>
    <dbReference type="NCBI Taxonomy" id="700344"/>
    <lineage>
        <taxon>Eukaryota</taxon>
        <taxon>Fungi</taxon>
        <taxon>Dikarya</taxon>
        <taxon>Ascomycota</taxon>
        <taxon>Pezizomycotina</taxon>
        <taxon>Sordariomycetes</taxon>
        <taxon>Hypocreomycetidae</taxon>
        <taxon>Glomerellales</taxon>
        <taxon>Glomerellaceae</taxon>
        <taxon>Colletotrichum</taxon>
        <taxon>Colletotrichum spaethianum species complex</taxon>
    </lineage>
</organism>
<comment type="caution">
    <text evidence="2">The sequence shown here is derived from an EMBL/GenBank/DDBJ whole genome shotgun (WGS) entry which is preliminary data.</text>
</comment>
<protein>
    <submittedName>
        <fullName evidence="2">Uncharacterized protein</fullName>
    </submittedName>
</protein>
<proteinExistence type="predicted"/>